<evidence type="ECO:0000256" key="1">
    <source>
        <dbReference type="ARBA" id="ARBA00023125"/>
    </source>
</evidence>
<dbReference type="CDD" id="cd06170">
    <property type="entry name" value="LuxR_C_like"/>
    <property type="match status" value="1"/>
</dbReference>
<dbReference type="Pfam" id="PF00196">
    <property type="entry name" value="GerE"/>
    <property type="match status" value="1"/>
</dbReference>
<dbReference type="AlphaFoldDB" id="A0A1H3INB3"/>
<dbReference type="GO" id="GO:0003677">
    <property type="term" value="F:DNA binding"/>
    <property type="evidence" value="ECO:0007669"/>
    <property type="project" value="UniProtKB-KW"/>
</dbReference>
<dbReference type="InterPro" id="IPR039420">
    <property type="entry name" value="WalR-like"/>
</dbReference>
<dbReference type="InterPro" id="IPR027417">
    <property type="entry name" value="P-loop_NTPase"/>
</dbReference>
<sequence>MGREQMSIEGRDDALAALRSALRSSAPRGRLLIVRGDAGIGKTRLLDAAGRRWRARGTRVAQVRGRSRAAAETGIDRYGIGAVVDALRQDFDRFGDCGLVDGISALERFRPRQAGEPAARFPAVAAELNWVFGRISSRGPVAVLVDDVLDIADPVPLLQAARRPGCLVVASIQPDDALTPASAELLGLADEVIDLGPLADEHIAALAGDDLDESVHTALRAALGPLYGNPGTVLATVEALRDRGRLVADGDRLRLDDQASICLPYDHDLLLRARRLGGLGPRLLATTAWLGAFGIDDLPAVADALGEDVAECGRTVDRLVENGLLVGDVRGRLSCLCPALAVSAVAEERAAVQRLAGPAAEFPKPVLLRETGGSPLAAAPAQSPSAAQPWSATESRIVEMIGMGLTNRRIGSALGLSEKTVESQLTRLFAKTGCRSRVELVAAANSTGSLRGAALRGRSAA</sequence>
<dbReference type="InterPro" id="IPR000792">
    <property type="entry name" value="Tscrpt_reg_LuxR_C"/>
</dbReference>
<dbReference type="SUPFAM" id="SSF52540">
    <property type="entry name" value="P-loop containing nucleoside triphosphate hydrolases"/>
    <property type="match status" value="1"/>
</dbReference>
<keyword evidence="4" id="KW-1185">Reference proteome</keyword>
<evidence type="ECO:0000313" key="4">
    <source>
        <dbReference type="Proteomes" id="UP000199529"/>
    </source>
</evidence>
<keyword evidence="1" id="KW-0238">DNA-binding</keyword>
<dbReference type="InterPro" id="IPR016032">
    <property type="entry name" value="Sig_transdc_resp-reg_C-effctor"/>
</dbReference>
<feature type="domain" description="HTH luxR-type" evidence="2">
    <location>
        <begin position="383"/>
        <end position="448"/>
    </location>
</feature>
<dbReference type="PROSITE" id="PS50043">
    <property type="entry name" value="HTH_LUXR_2"/>
    <property type="match status" value="1"/>
</dbReference>
<dbReference type="GO" id="GO:0006355">
    <property type="term" value="P:regulation of DNA-templated transcription"/>
    <property type="evidence" value="ECO:0007669"/>
    <property type="project" value="InterPro"/>
</dbReference>
<dbReference type="Proteomes" id="UP000199529">
    <property type="component" value="Unassembled WGS sequence"/>
</dbReference>
<dbReference type="RefSeq" id="WP_143061076.1">
    <property type="nucleotide sequence ID" value="NZ_FNOK01000023.1"/>
</dbReference>
<dbReference type="PANTHER" id="PTHR43214">
    <property type="entry name" value="TWO-COMPONENT RESPONSE REGULATOR"/>
    <property type="match status" value="1"/>
</dbReference>
<dbReference type="Gene3D" id="1.10.10.10">
    <property type="entry name" value="Winged helix-like DNA-binding domain superfamily/Winged helix DNA-binding domain"/>
    <property type="match status" value="1"/>
</dbReference>
<dbReference type="PRINTS" id="PR00038">
    <property type="entry name" value="HTHLUXR"/>
</dbReference>
<dbReference type="InterPro" id="IPR036388">
    <property type="entry name" value="WH-like_DNA-bd_sf"/>
</dbReference>
<dbReference type="SMART" id="SM00421">
    <property type="entry name" value="HTH_LUXR"/>
    <property type="match status" value="1"/>
</dbReference>
<organism evidence="3 4">
    <name type="scientific">Saccharopolyspora shandongensis</name>
    <dbReference type="NCBI Taxonomy" id="418495"/>
    <lineage>
        <taxon>Bacteria</taxon>
        <taxon>Bacillati</taxon>
        <taxon>Actinomycetota</taxon>
        <taxon>Actinomycetes</taxon>
        <taxon>Pseudonocardiales</taxon>
        <taxon>Pseudonocardiaceae</taxon>
        <taxon>Saccharopolyspora</taxon>
    </lineage>
</organism>
<gene>
    <name evidence="3" type="ORF">SAMN05216215_102372</name>
</gene>
<reference evidence="4" key="1">
    <citation type="submission" date="2016-10" db="EMBL/GenBank/DDBJ databases">
        <authorList>
            <person name="Varghese N."/>
            <person name="Submissions S."/>
        </authorList>
    </citation>
    <scope>NUCLEOTIDE SEQUENCE [LARGE SCALE GENOMIC DNA]</scope>
    <source>
        <strain evidence="4">CGMCC 4.3530</strain>
    </source>
</reference>
<protein>
    <submittedName>
        <fullName evidence="3">AAA ATPase domain-containing protein</fullName>
    </submittedName>
</protein>
<dbReference type="EMBL" id="FNOK01000023">
    <property type="protein sequence ID" value="SDY29323.1"/>
    <property type="molecule type" value="Genomic_DNA"/>
</dbReference>
<proteinExistence type="predicted"/>
<dbReference type="SUPFAM" id="SSF46894">
    <property type="entry name" value="C-terminal effector domain of the bipartite response regulators"/>
    <property type="match status" value="1"/>
</dbReference>
<name>A0A1H3INB3_9PSEU</name>
<dbReference type="OrthoDB" id="5164849at2"/>
<dbReference type="PROSITE" id="PS00622">
    <property type="entry name" value="HTH_LUXR_1"/>
    <property type="match status" value="1"/>
</dbReference>
<accession>A0A1H3INB3</accession>
<dbReference type="STRING" id="418495.SAMN05216215_102372"/>
<evidence type="ECO:0000259" key="2">
    <source>
        <dbReference type="PROSITE" id="PS50043"/>
    </source>
</evidence>
<evidence type="ECO:0000313" key="3">
    <source>
        <dbReference type="EMBL" id="SDY29323.1"/>
    </source>
</evidence>